<evidence type="ECO:0000313" key="1">
    <source>
        <dbReference type="EMBL" id="JAH25580.1"/>
    </source>
</evidence>
<sequence length="41" mass="4903">MVVSCNGLEWELYGLSRKMQLTRTIEENAKYVHEKLYLVRT</sequence>
<protein>
    <submittedName>
        <fullName evidence="1">Uncharacterized protein</fullName>
    </submittedName>
</protein>
<organism evidence="1">
    <name type="scientific">Anguilla anguilla</name>
    <name type="common">European freshwater eel</name>
    <name type="synonym">Muraena anguilla</name>
    <dbReference type="NCBI Taxonomy" id="7936"/>
    <lineage>
        <taxon>Eukaryota</taxon>
        <taxon>Metazoa</taxon>
        <taxon>Chordata</taxon>
        <taxon>Craniata</taxon>
        <taxon>Vertebrata</taxon>
        <taxon>Euteleostomi</taxon>
        <taxon>Actinopterygii</taxon>
        <taxon>Neopterygii</taxon>
        <taxon>Teleostei</taxon>
        <taxon>Anguilliformes</taxon>
        <taxon>Anguillidae</taxon>
        <taxon>Anguilla</taxon>
    </lineage>
</organism>
<reference evidence="1" key="1">
    <citation type="submission" date="2014-11" db="EMBL/GenBank/DDBJ databases">
        <authorList>
            <person name="Amaro Gonzalez C."/>
        </authorList>
    </citation>
    <scope>NUCLEOTIDE SEQUENCE</scope>
</reference>
<proteinExistence type="predicted"/>
<name>A0A0E9RAR3_ANGAN</name>
<reference evidence="1" key="2">
    <citation type="journal article" date="2015" name="Fish Shellfish Immunol.">
        <title>Early steps in the European eel (Anguilla anguilla)-Vibrio vulnificus interaction in the gills: Role of the RtxA13 toxin.</title>
        <authorList>
            <person name="Callol A."/>
            <person name="Pajuelo D."/>
            <person name="Ebbesson L."/>
            <person name="Teles M."/>
            <person name="MacKenzie S."/>
            <person name="Amaro C."/>
        </authorList>
    </citation>
    <scope>NUCLEOTIDE SEQUENCE</scope>
</reference>
<dbReference type="EMBL" id="GBXM01082997">
    <property type="protein sequence ID" value="JAH25580.1"/>
    <property type="molecule type" value="Transcribed_RNA"/>
</dbReference>
<dbReference type="AlphaFoldDB" id="A0A0E9RAR3"/>
<accession>A0A0E9RAR3</accession>